<dbReference type="InterPro" id="IPR012337">
    <property type="entry name" value="RNaseH-like_sf"/>
</dbReference>
<evidence type="ECO:0000259" key="1">
    <source>
        <dbReference type="Pfam" id="PF13482"/>
    </source>
</evidence>
<sequence>MKIPQGIKILFLDIETMPNIAAVWQTGYKLNVDAGAILQERFILSAQWSWNNDIHVSGKLSDIKKKDDSKLVATITKLIEEADIVVGHNVKKFDLRWIAGRALLNGQEPTGSKFVKTIDTLLLARQAFYLNSYRLDYIAKALGIPGKTKTSFSDWMAILKDNDMEKAKYLLKYGCHDVKITRQVFFKLLKHVKLPKKIDALVHGTSTVCPDCHGFKVHGNGTRTAVDGTTNLRFRCAKCGHGWSIKERMK</sequence>
<dbReference type="EMBL" id="LR797382">
    <property type="protein sequence ID" value="CAB4212338.1"/>
    <property type="molecule type" value="Genomic_DNA"/>
</dbReference>
<organism evidence="3">
    <name type="scientific">uncultured Caudovirales phage</name>
    <dbReference type="NCBI Taxonomy" id="2100421"/>
    <lineage>
        <taxon>Viruses</taxon>
        <taxon>Duplodnaviria</taxon>
        <taxon>Heunggongvirae</taxon>
        <taxon>Uroviricota</taxon>
        <taxon>Caudoviricetes</taxon>
        <taxon>Peduoviridae</taxon>
        <taxon>Maltschvirus</taxon>
        <taxon>Maltschvirus maltsch</taxon>
    </lineage>
</organism>
<reference evidence="3" key="1">
    <citation type="submission" date="2020-05" db="EMBL/GenBank/DDBJ databases">
        <authorList>
            <person name="Chiriac C."/>
            <person name="Salcher M."/>
            <person name="Ghai R."/>
            <person name="Kavagutti S V."/>
        </authorList>
    </citation>
    <scope>NUCLEOTIDE SEQUENCE</scope>
</reference>
<dbReference type="InterPro" id="IPR038720">
    <property type="entry name" value="YprB_RNase_H-like_dom"/>
</dbReference>
<name>A0A6J7XBF5_9CAUD</name>
<dbReference type="EMBL" id="LR798383">
    <property type="protein sequence ID" value="CAB5228142.1"/>
    <property type="molecule type" value="Genomic_DNA"/>
</dbReference>
<proteinExistence type="predicted"/>
<evidence type="ECO:0000313" key="2">
    <source>
        <dbReference type="EMBL" id="CAB4212338.1"/>
    </source>
</evidence>
<dbReference type="GO" id="GO:0003676">
    <property type="term" value="F:nucleic acid binding"/>
    <property type="evidence" value="ECO:0007669"/>
    <property type="project" value="InterPro"/>
</dbReference>
<dbReference type="SUPFAM" id="SSF53098">
    <property type="entry name" value="Ribonuclease H-like"/>
    <property type="match status" value="1"/>
</dbReference>
<gene>
    <name evidence="2" type="ORF">UFOVP1437_28</name>
    <name evidence="3" type="ORF">UFOVP1531_36</name>
</gene>
<dbReference type="Gene3D" id="3.30.420.10">
    <property type="entry name" value="Ribonuclease H-like superfamily/Ribonuclease H"/>
    <property type="match status" value="1"/>
</dbReference>
<protein>
    <submittedName>
        <fullName evidence="3">Ribonuclease H-like domain containing protein</fullName>
    </submittedName>
</protein>
<feature type="domain" description="YprB ribonuclease H-like" evidence="1">
    <location>
        <begin position="64"/>
        <end position="184"/>
    </location>
</feature>
<evidence type="ECO:0000313" key="3">
    <source>
        <dbReference type="EMBL" id="CAB5228142.1"/>
    </source>
</evidence>
<dbReference type="Pfam" id="PF13482">
    <property type="entry name" value="RNase_H_2"/>
    <property type="match status" value="1"/>
</dbReference>
<dbReference type="InterPro" id="IPR036397">
    <property type="entry name" value="RNaseH_sf"/>
</dbReference>
<accession>A0A6J7XBF5</accession>